<gene>
    <name evidence="1" type="ORF">K488DRAFT_40978</name>
</gene>
<keyword evidence="2" id="KW-1185">Reference proteome</keyword>
<organism evidence="1 2">
    <name type="scientific">Vararia minispora EC-137</name>
    <dbReference type="NCBI Taxonomy" id="1314806"/>
    <lineage>
        <taxon>Eukaryota</taxon>
        <taxon>Fungi</taxon>
        <taxon>Dikarya</taxon>
        <taxon>Basidiomycota</taxon>
        <taxon>Agaricomycotina</taxon>
        <taxon>Agaricomycetes</taxon>
        <taxon>Russulales</taxon>
        <taxon>Lachnocladiaceae</taxon>
        <taxon>Vararia</taxon>
    </lineage>
</organism>
<protein>
    <submittedName>
        <fullName evidence="1">Nineteen complex-related protein 2-domain-containing protein</fullName>
    </submittedName>
</protein>
<proteinExistence type="predicted"/>
<reference evidence="1" key="1">
    <citation type="submission" date="2021-02" db="EMBL/GenBank/DDBJ databases">
        <authorList>
            <consortium name="DOE Joint Genome Institute"/>
            <person name="Ahrendt S."/>
            <person name="Looney B.P."/>
            <person name="Miyauchi S."/>
            <person name="Morin E."/>
            <person name="Drula E."/>
            <person name="Courty P.E."/>
            <person name="Chicoki N."/>
            <person name="Fauchery L."/>
            <person name="Kohler A."/>
            <person name="Kuo A."/>
            <person name="Labutti K."/>
            <person name="Pangilinan J."/>
            <person name="Lipzen A."/>
            <person name="Riley R."/>
            <person name="Andreopoulos W."/>
            <person name="He G."/>
            <person name="Johnson J."/>
            <person name="Barry K.W."/>
            <person name="Grigoriev I.V."/>
            <person name="Nagy L."/>
            <person name="Hibbett D."/>
            <person name="Henrissat B."/>
            <person name="Matheny P.B."/>
            <person name="Labbe J."/>
            <person name="Martin F."/>
        </authorList>
    </citation>
    <scope>NUCLEOTIDE SEQUENCE</scope>
    <source>
        <strain evidence="1">EC-137</strain>
    </source>
</reference>
<dbReference type="EMBL" id="MU273470">
    <property type="protein sequence ID" value="KAI0036544.1"/>
    <property type="molecule type" value="Genomic_DNA"/>
</dbReference>
<sequence>MSDPPIVFKRKSSKPTHRTREAEASADTAEVSAAPAAVESTASLVNKVKNKAKQRTKPRSNLSFGGEEEEGEAFKVKKSSLSQKLTLGKHPASPAALPSSLEQANISAHTDRPVYDAKYLSELKAATSGRPRPARNDETIIPAESSVKAAKEKRERLKKGAGEEYISLTVARREDEDQGPHPESRLVREDDELGEGDDEYAEYTSAQERIALGKKSRKLEASKRREAISEMIEEDDEETQEWVQKQIQRGGTSTADEDRKPPPKPVYKPAPIPPMAPIPQLGATMDRLAQTMTALTSSHARNSSAMTALAAEHTKLDQREEELREMVTRAEEKRSWFVSFREWTEGVAAFLDEKYPPLEKIEAEYLSILKERWDMIEQRRQADDGDDLTAFLGALPVAPHTEPEELDELGRVIPKVNPAAARRDRRDARKTRRTRRQKASNRRVDNDEGYSTDATLPPSDARDYHTAIERLMEKRDEVLADVRAEEFRDPSIGLAKWFGEWRERYGNIYNGAWGGLGLVGSWEFWVRLEILGWSPFDSSSSLDDFKWYSALHDYTHSSAGSDGNGQDKADSDDLVSSMITTTVIPRIVRIIENGGFDPWSAKNVRRVIDFAEELETTIDRTDLKFQMLFKAVTSAFRSAVDLSISSQRPHLLQSRSQFDPESVPARLRLLSHQRKLLSNLLRWKKYAGSLSGVDELAASLVNQGMLPIAESGWDVGGEETMREVSHAC</sequence>
<evidence type="ECO:0000313" key="1">
    <source>
        <dbReference type="EMBL" id="KAI0036544.1"/>
    </source>
</evidence>
<comment type="caution">
    <text evidence="1">The sequence shown here is derived from an EMBL/GenBank/DDBJ whole genome shotgun (WGS) entry which is preliminary data.</text>
</comment>
<accession>A0ACB8QXI8</accession>
<evidence type="ECO:0000313" key="2">
    <source>
        <dbReference type="Proteomes" id="UP000814128"/>
    </source>
</evidence>
<name>A0ACB8QXI8_9AGAM</name>
<dbReference type="Proteomes" id="UP000814128">
    <property type="component" value="Unassembled WGS sequence"/>
</dbReference>
<reference evidence="1" key="2">
    <citation type="journal article" date="2022" name="New Phytol.">
        <title>Evolutionary transition to the ectomycorrhizal habit in the genomes of a hyperdiverse lineage of mushroom-forming fungi.</title>
        <authorList>
            <person name="Looney B."/>
            <person name="Miyauchi S."/>
            <person name="Morin E."/>
            <person name="Drula E."/>
            <person name="Courty P.E."/>
            <person name="Kohler A."/>
            <person name="Kuo A."/>
            <person name="LaButti K."/>
            <person name="Pangilinan J."/>
            <person name="Lipzen A."/>
            <person name="Riley R."/>
            <person name="Andreopoulos W."/>
            <person name="He G."/>
            <person name="Johnson J."/>
            <person name="Nolan M."/>
            <person name="Tritt A."/>
            <person name="Barry K.W."/>
            <person name="Grigoriev I.V."/>
            <person name="Nagy L.G."/>
            <person name="Hibbett D."/>
            <person name="Henrissat B."/>
            <person name="Matheny P.B."/>
            <person name="Labbe J."/>
            <person name="Martin F.M."/>
        </authorList>
    </citation>
    <scope>NUCLEOTIDE SEQUENCE</scope>
    <source>
        <strain evidence="1">EC-137</strain>
    </source>
</reference>